<evidence type="ECO:0000256" key="1">
    <source>
        <dbReference type="SAM" id="Coils"/>
    </source>
</evidence>
<protein>
    <submittedName>
        <fullName evidence="3">Hamartin-like isoform x1 protein</fullName>
    </submittedName>
</protein>
<dbReference type="PANTHER" id="PTHR15154">
    <property type="entry name" value="HAMARTIN"/>
    <property type="match status" value="1"/>
</dbReference>
<dbReference type="InterPro" id="IPR007483">
    <property type="entry name" value="Hamartin"/>
</dbReference>
<feature type="compositionally biased region" description="Low complexity" evidence="2">
    <location>
        <begin position="641"/>
        <end position="670"/>
    </location>
</feature>
<dbReference type="GO" id="GO:0033596">
    <property type="term" value="C:TSC1-TSC2 complex"/>
    <property type="evidence" value="ECO:0007669"/>
    <property type="project" value="TreeGrafter"/>
</dbReference>
<feature type="coiled-coil region" evidence="1">
    <location>
        <begin position="399"/>
        <end position="486"/>
    </location>
</feature>
<organism evidence="3 4">
    <name type="scientific">Lasius niger</name>
    <name type="common">Black garden ant</name>
    <dbReference type="NCBI Taxonomy" id="67767"/>
    <lineage>
        <taxon>Eukaryota</taxon>
        <taxon>Metazoa</taxon>
        <taxon>Ecdysozoa</taxon>
        <taxon>Arthropoda</taxon>
        <taxon>Hexapoda</taxon>
        <taxon>Insecta</taxon>
        <taxon>Pterygota</taxon>
        <taxon>Neoptera</taxon>
        <taxon>Endopterygota</taxon>
        <taxon>Hymenoptera</taxon>
        <taxon>Apocrita</taxon>
        <taxon>Aculeata</taxon>
        <taxon>Formicoidea</taxon>
        <taxon>Formicidae</taxon>
        <taxon>Formicinae</taxon>
        <taxon>Lasius</taxon>
        <taxon>Lasius</taxon>
    </lineage>
</organism>
<dbReference type="Pfam" id="PF04388">
    <property type="entry name" value="Hamartin"/>
    <property type="match status" value="2"/>
</dbReference>
<accession>A0A0J7KYY1</accession>
<dbReference type="GO" id="GO:0051726">
    <property type="term" value="P:regulation of cell cycle"/>
    <property type="evidence" value="ECO:0007669"/>
    <property type="project" value="TreeGrafter"/>
</dbReference>
<feature type="region of interest" description="Disordered" evidence="2">
    <location>
        <begin position="640"/>
        <end position="670"/>
    </location>
</feature>
<evidence type="ECO:0000313" key="3">
    <source>
        <dbReference type="EMBL" id="KMQ95747.1"/>
    </source>
</evidence>
<dbReference type="AlphaFoldDB" id="A0A0J7KYY1"/>
<reference evidence="3 4" key="1">
    <citation type="submission" date="2015-04" db="EMBL/GenBank/DDBJ databases">
        <title>Lasius niger genome sequencing.</title>
        <authorList>
            <person name="Konorov E.A."/>
            <person name="Nikitin M.A."/>
            <person name="Kirill M.V."/>
            <person name="Chang P."/>
        </authorList>
    </citation>
    <scope>NUCLEOTIDE SEQUENCE [LARGE SCALE GENOMIC DNA]</scope>
    <source>
        <tissue evidence="3">Whole</tissue>
    </source>
</reference>
<dbReference type="EMBL" id="LBMM01001783">
    <property type="protein sequence ID" value="KMQ95747.1"/>
    <property type="molecule type" value="Genomic_DNA"/>
</dbReference>
<evidence type="ECO:0000313" key="4">
    <source>
        <dbReference type="Proteomes" id="UP000036403"/>
    </source>
</evidence>
<gene>
    <name evidence="3" type="ORF">RF55_4016</name>
</gene>
<feature type="region of interest" description="Disordered" evidence="2">
    <location>
        <begin position="704"/>
        <end position="728"/>
    </location>
</feature>
<feature type="compositionally biased region" description="Low complexity" evidence="2">
    <location>
        <begin position="705"/>
        <end position="717"/>
    </location>
</feature>
<dbReference type="PANTHER" id="PTHR15154:SF2">
    <property type="entry name" value="HAMARTIN"/>
    <property type="match status" value="1"/>
</dbReference>
<dbReference type="OrthoDB" id="6022054at2759"/>
<dbReference type="GO" id="GO:0008285">
    <property type="term" value="P:negative regulation of cell population proliferation"/>
    <property type="evidence" value="ECO:0007669"/>
    <property type="project" value="TreeGrafter"/>
</dbReference>
<dbReference type="Proteomes" id="UP000036403">
    <property type="component" value="Unassembled WGS sequence"/>
</dbReference>
<name>A0A0J7KYY1_LASNI</name>
<keyword evidence="4" id="KW-1185">Reference proteome</keyword>
<keyword evidence="1" id="KW-0175">Coiled coil</keyword>
<sequence length="728" mass="82140">MSVSAAAELFYLLESNKLGEVEEIKKVFHDHFLCTKDNWLVNGLFDYYLSTNSVRTVEVLAGVRDPHDKHLLDRLSDVLSKPGNSGQRIQALTLLGHVARRQPTWLYKLASHALFRDLLKLLKSSLLSPPTTPFTSTTTVPNVIDKDHLYLIHLQVGLYSLFHRLYAMYPCNFISYLKQQYIQRDQLATFTHTIIPMLDSVRMHPLLVTASKDAEISAARWKKMEHHDVVIECDRFTLDKCREEILSVVNPRCTPPLDQSSITCAPINICGGVTTVEISNGEDDTFWSPSMAVPPHSPPFQNTSHEPRSAPPTPNNNRSGTSPPEAAIEATPETTPVKVLEIVSSHGNGTIEMPKYVELQSEARNEKNTFSALDSISQKIYKRLYSQRHFPSEDSDSNVTHKTDRLKMLEREVETLKAQLEHNKKEAHQAEEQYKETMHHWQTKCVEEQRQSHAFKERLECLELELKSEQKKAAEIQQQLRSTEAELFNAGHQLKEALKAADRGKELERTVDIMQKKFVLLGEAQLRLEENTSTLSPTVKQEATQVQKSYTEELNNIRRQLESRTSHLEALKARLSELENKEARKETQLVDLQRLLQETKEQHAFELEAVESKYRAQVEINLLLEGRILELHGKLETATCSNASPMANPASSASPKERSPPLSTSLASSSEGSLAFIHPGGGIIMNDCCETVTGEISNLQAMIEPSSSGRATSPSRSLTQRLPMSKQD</sequence>
<feature type="region of interest" description="Disordered" evidence="2">
    <location>
        <begin position="281"/>
        <end position="332"/>
    </location>
</feature>
<dbReference type="GO" id="GO:0032007">
    <property type="term" value="P:negative regulation of TOR signaling"/>
    <property type="evidence" value="ECO:0007669"/>
    <property type="project" value="TreeGrafter"/>
</dbReference>
<proteinExistence type="predicted"/>
<dbReference type="PaxDb" id="67767-A0A0J7KYY1"/>
<feature type="coiled-coil region" evidence="1">
    <location>
        <begin position="540"/>
        <end position="602"/>
    </location>
</feature>
<dbReference type="STRING" id="67767.A0A0J7KYY1"/>
<comment type="caution">
    <text evidence="3">The sequence shown here is derived from an EMBL/GenBank/DDBJ whole genome shotgun (WGS) entry which is preliminary data.</text>
</comment>
<evidence type="ECO:0000256" key="2">
    <source>
        <dbReference type="SAM" id="MobiDB-lite"/>
    </source>
</evidence>